<evidence type="ECO:0000313" key="2">
    <source>
        <dbReference type="Proteomes" id="UP000290536"/>
    </source>
</evidence>
<accession>A0A410TBA4</accession>
<reference evidence="1 2" key="1">
    <citation type="submission" date="2019-01" db="EMBL/GenBank/DDBJ databases">
        <authorList>
            <person name="Mendiola A."/>
            <person name="Dhungana S."/>
            <person name="Koga A.P."/>
            <person name="Garlena R.A."/>
            <person name="Russell D.A."/>
            <person name="Pope W.H."/>
            <person name="Jacobs-Sera D."/>
            <person name="Hatfull G.F."/>
        </authorList>
    </citation>
    <scope>NUCLEOTIDE SEQUENCE [LARGE SCALE GENOMIC DNA]</scope>
</reference>
<protein>
    <submittedName>
        <fullName evidence="1">Uncharacterized protein</fullName>
    </submittedName>
</protein>
<dbReference type="RefSeq" id="YP_009843499.1">
    <property type="nucleotide sequence ID" value="NC_048749.1"/>
</dbReference>
<gene>
    <name evidence="1" type="primary">2</name>
    <name evidence="1" type="ORF">SEA_RICKMORE_2</name>
</gene>
<dbReference type="GeneID" id="55613791"/>
<keyword evidence="2" id="KW-1185">Reference proteome</keyword>
<organism evidence="1 2">
    <name type="scientific">Gordonia phage Rickmore</name>
    <dbReference type="NCBI Taxonomy" id="2507854"/>
    <lineage>
        <taxon>Viruses</taxon>
        <taxon>Duplodnaviria</taxon>
        <taxon>Heunggongvirae</taxon>
        <taxon>Uroviricota</taxon>
        <taxon>Caudoviricetes</taxon>
        <taxon>Deejayvirinae</taxon>
        <taxon>Kenoshavirus</taxon>
        <taxon>Kenoshavirus rickmore</taxon>
    </lineage>
</organism>
<dbReference type="KEGG" id="vg:55613791"/>
<sequence>MNIKKIRKGECGDPGPYKTHCTLDPGHEFSCYDASDDTSFNHRQDFRHDCDDPDCETQHFTNEGD</sequence>
<proteinExistence type="predicted"/>
<evidence type="ECO:0000313" key="1">
    <source>
        <dbReference type="EMBL" id="QAU06237.1"/>
    </source>
</evidence>
<dbReference type="EMBL" id="MK376953">
    <property type="protein sequence ID" value="QAU06237.1"/>
    <property type="molecule type" value="Genomic_DNA"/>
</dbReference>
<name>A0A410TBA4_9CAUD</name>
<dbReference type="Proteomes" id="UP000290536">
    <property type="component" value="Segment"/>
</dbReference>